<dbReference type="PANTHER" id="PTHR11839">
    <property type="entry name" value="UDP/ADP-SUGAR PYROPHOSPHATASE"/>
    <property type="match status" value="1"/>
</dbReference>
<comment type="similarity">
    <text evidence="3">Belongs to the Nudix hydrolase family. RppH subfamily.</text>
</comment>
<dbReference type="PRINTS" id="PR00502">
    <property type="entry name" value="NUDIXFAMILY"/>
</dbReference>
<dbReference type="NCBIfam" id="NF001938">
    <property type="entry name" value="PRK00714.1-5"/>
    <property type="match status" value="1"/>
</dbReference>
<protein>
    <recommendedName>
        <fullName evidence="3">RNA pyrophosphohydrolase</fullName>
        <ecNumber evidence="3">3.6.1.-</ecNumber>
    </recommendedName>
    <alternativeName>
        <fullName evidence="3">(Di)nucleoside polyphosphate hydrolase</fullName>
    </alternativeName>
</protein>
<evidence type="ECO:0000313" key="6">
    <source>
        <dbReference type="Proteomes" id="UP000233491"/>
    </source>
</evidence>
<dbReference type="CDD" id="cd03671">
    <property type="entry name" value="NUDIX_Ap4A_hydrolase_plant_like"/>
    <property type="match status" value="1"/>
</dbReference>
<comment type="cofactor">
    <cofactor evidence="3">
        <name>a divalent metal cation</name>
        <dbReference type="ChEBI" id="CHEBI:60240"/>
    </cofactor>
</comment>
<keyword evidence="2 3" id="KW-0378">Hydrolase</keyword>
<dbReference type="Pfam" id="PF00293">
    <property type="entry name" value="NUDIX"/>
    <property type="match status" value="1"/>
</dbReference>
<accession>A0A1I4SZ54</accession>
<gene>
    <name evidence="3" type="primary">rppH</name>
    <name evidence="3" type="synonym">nudH</name>
    <name evidence="5" type="ORF">CXZ10_14700</name>
</gene>
<dbReference type="GO" id="GO:0034432">
    <property type="term" value="F:bis(5'-adenosyl)-pentaphosphatase activity"/>
    <property type="evidence" value="ECO:0007669"/>
    <property type="project" value="TreeGrafter"/>
</dbReference>
<sequence>MTSRADLPYRPCAGAVLINRAGLVFVGHRADLEGTPDAAPWQMPQGGIDNGESPLDAARRELWEETSVRSVELLGEAPEWYRYDVPDDLATGRFQRKWRGQTQKWFAFRFLGTDDEINILRPGGGSHPAEFSRWDWKPLSEVPSLVVAFKRPIYEQVAAAFADLAVPA</sequence>
<dbReference type="InterPro" id="IPR015797">
    <property type="entry name" value="NUDIX_hydrolase-like_dom_sf"/>
</dbReference>
<organism evidence="5 6">
    <name type="scientific">Pleomorphomonas diazotrophica</name>
    <dbReference type="NCBI Taxonomy" id="1166257"/>
    <lineage>
        <taxon>Bacteria</taxon>
        <taxon>Pseudomonadati</taxon>
        <taxon>Pseudomonadota</taxon>
        <taxon>Alphaproteobacteria</taxon>
        <taxon>Hyphomicrobiales</taxon>
        <taxon>Pleomorphomonadaceae</taxon>
        <taxon>Pleomorphomonas</taxon>
    </lineage>
</organism>
<name>A0A1I4SZ54_9HYPH</name>
<dbReference type="Proteomes" id="UP000233491">
    <property type="component" value="Unassembled WGS sequence"/>
</dbReference>
<dbReference type="EMBL" id="PJNW01000011">
    <property type="protein sequence ID" value="PKR88635.1"/>
    <property type="molecule type" value="Genomic_DNA"/>
</dbReference>
<dbReference type="GO" id="GO:0019693">
    <property type="term" value="P:ribose phosphate metabolic process"/>
    <property type="evidence" value="ECO:0007669"/>
    <property type="project" value="TreeGrafter"/>
</dbReference>
<evidence type="ECO:0000256" key="1">
    <source>
        <dbReference type="ARBA" id="ARBA00001936"/>
    </source>
</evidence>
<dbReference type="GO" id="GO:0008893">
    <property type="term" value="F:guanosine-3',5'-bis(diphosphate) 3'-diphosphatase activity"/>
    <property type="evidence" value="ECO:0007669"/>
    <property type="project" value="TreeGrafter"/>
</dbReference>
<dbReference type="Gene3D" id="3.90.79.10">
    <property type="entry name" value="Nucleoside Triphosphate Pyrophosphohydrolase"/>
    <property type="match status" value="1"/>
</dbReference>
<evidence type="ECO:0000256" key="3">
    <source>
        <dbReference type="HAMAP-Rule" id="MF_00298"/>
    </source>
</evidence>
<comment type="cofactor">
    <cofactor evidence="1">
        <name>Mn(2+)</name>
        <dbReference type="ChEBI" id="CHEBI:29035"/>
    </cofactor>
</comment>
<dbReference type="SUPFAM" id="SSF55811">
    <property type="entry name" value="Nudix"/>
    <property type="match status" value="1"/>
</dbReference>
<comment type="function">
    <text evidence="3">Accelerates the degradation of transcripts by removing pyrophosphate from the 5'-end of triphosphorylated RNA, leading to a more labile monophosphorylated state that can stimulate subsequent ribonuclease cleavage.</text>
</comment>
<dbReference type="InterPro" id="IPR000086">
    <property type="entry name" value="NUDIX_hydrolase_dom"/>
</dbReference>
<proteinExistence type="inferred from homology"/>
<reference evidence="5 6" key="1">
    <citation type="submission" date="2017-12" db="EMBL/GenBank/DDBJ databases">
        <title>Anaerobic carbon monoxide metabolism by Pleomorphomonas carboxyditropha sp. nov., a new mesophilic hydrogenogenic carboxidotroph.</title>
        <authorList>
            <person name="Esquivel-Elizondo S."/>
            <person name="Krajmalnik-Brown R."/>
        </authorList>
    </citation>
    <scope>NUCLEOTIDE SEQUENCE [LARGE SCALE GENOMIC DNA]</scope>
    <source>
        <strain evidence="5 6">R5-392</strain>
    </source>
</reference>
<dbReference type="PROSITE" id="PS51462">
    <property type="entry name" value="NUDIX"/>
    <property type="match status" value="1"/>
</dbReference>
<dbReference type="EC" id="3.6.1.-" evidence="3"/>
<dbReference type="RefSeq" id="WP_101290088.1">
    <property type="nucleotide sequence ID" value="NZ_FOUQ01000004.1"/>
</dbReference>
<keyword evidence="6" id="KW-1185">Reference proteome</keyword>
<dbReference type="InterPro" id="IPR020476">
    <property type="entry name" value="Nudix_hydrolase"/>
</dbReference>
<dbReference type="HAMAP" id="MF_00298">
    <property type="entry name" value="Nudix_RppH"/>
    <property type="match status" value="1"/>
</dbReference>
<comment type="caution">
    <text evidence="5">The sequence shown here is derived from an EMBL/GenBank/DDBJ whole genome shotgun (WGS) entry which is preliminary data.</text>
</comment>
<evidence type="ECO:0000259" key="4">
    <source>
        <dbReference type="PROSITE" id="PS51462"/>
    </source>
</evidence>
<feature type="domain" description="Nudix hydrolase" evidence="4">
    <location>
        <begin position="8"/>
        <end position="159"/>
    </location>
</feature>
<dbReference type="GO" id="GO:0006753">
    <property type="term" value="P:nucleoside phosphate metabolic process"/>
    <property type="evidence" value="ECO:0007669"/>
    <property type="project" value="TreeGrafter"/>
</dbReference>
<dbReference type="OrthoDB" id="9816040at2"/>
<evidence type="ECO:0000313" key="5">
    <source>
        <dbReference type="EMBL" id="PKR88635.1"/>
    </source>
</evidence>
<dbReference type="AlphaFoldDB" id="A0A1I4SZ54"/>
<feature type="short sequence motif" description="Nudix box" evidence="3">
    <location>
        <begin position="46"/>
        <end position="67"/>
    </location>
</feature>
<dbReference type="PANTHER" id="PTHR11839:SF22">
    <property type="entry name" value="NUDIX HYDROLASE 26, CHLOROPLASTIC"/>
    <property type="match status" value="1"/>
</dbReference>
<dbReference type="InterPro" id="IPR022927">
    <property type="entry name" value="RppH"/>
</dbReference>
<evidence type="ECO:0000256" key="2">
    <source>
        <dbReference type="ARBA" id="ARBA00022801"/>
    </source>
</evidence>